<evidence type="ECO:0000313" key="8">
    <source>
        <dbReference type="Proteomes" id="UP000504634"/>
    </source>
</evidence>
<evidence type="ECO:0000256" key="3">
    <source>
        <dbReference type="ARBA" id="ARBA00022801"/>
    </source>
</evidence>
<comment type="similarity">
    <text evidence="1">Belongs to the type-B carboxylesterase/lipase family.</text>
</comment>
<dbReference type="InterPro" id="IPR029058">
    <property type="entry name" value="AB_hydrolase_fold"/>
</dbReference>
<evidence type="ECO:0000313" key="9">
    <source>
        <dbReference type="RefSeq" id="XP_030373442.1"/>
    </source>
</evidence>
<keyword evidence="2" id="KW-0719">Serine esterase</keyword>
<dbReference type="Proteomes" id="UP000504634">
    <property type="component" value="Unplaced"/>
</dbReference>
<keyword evidence="3" id="KW-0378">Hydrolase</keyword>
<evidence type="ECO:0000256" key="2">
    <source>
        <dbReference type="ARBA" id="ARBA00022487"/>
    </source>
</evidence>
<dbReference type="Pfam" id="PF00135">
    <property type="entry name" value="COesterase"/>
    <property type="match status" value="1"/>
</dbReference>
<dbReference type="PANTHER" id="PTHR43142">
    <property type="entry name" value="CARBOXYLIC ESTER HYDROLASE"/>
    <property type="match status" value="1"/>
</dbReference>
<evidence type="ECO:0000256" key="6">
    <source>
        <dbReference type="ARBA" id="ARBA00039155"/>
    </source>
</evidence>
<keyword evidence="4" id="KW-1015">Disulfide bond</keyword>
<dbReference type="OrthoDB" id="19653at2759"/>
<evidence type="ECO:0000259" key="7">
    <source>
        <dbReference type="Pfam" id="PF00135"/>
    </source>
</evidence>
<proteinExistence type="inferred from homology"/>
<keyword evidence="5" id="KW-0325">Glycoprotein</keyword>
<accession>A0A6J2TEM7</accession>
<evidence type="ECO:0000256" key="5">
    <source>
        <dbReference type="ARBA" id="ARBA00023180"/>
    </source>
</evidence>
<dbReference type="InterPro" id="IPR002018">
    <property type="entry name" value="CarbesteraseB"/>
</dbReference>
<evidence type="ECO:0000256" key="1">
    <source>
        <dbReference type="ARBA" id="ARBA00005964"/>
    </source>
</evidence>
<dbReference type="SUPFAM" id="SSF53474">
    <property type="entry name" value="alpha/beta-Hydrolases"/>
    <property type="match status" value="1"/>
</dbReference>
<reference evidence="9" key="1">
    <citation type="submission" date="2025-08" db="UniProtKB">
        <authorList>
            <consortium name="RefSeq"/>
        </authorList>
    </citation>
    <scope>IDENTIFICATION</scope>
    <source>
        <strain evidence="9">11010-0011.00</strain>
        <tissue evidence="9">Whole body</tissue>
    </source>
</reference>
<dbReference type="PANTHER" id="PTHR43142:SF1">
    <property type="entry name" value="CARBOXYLIC ESTER HYDROLASE"/>
    <property type="match status" value="1"/>
</dbReference>
<keyword evidence="8" id="KW-1185">Reference proteome</keyword>
<dbReference type="GO" id="GO:0106435">
    <property type="term" value="F:carboxylesterase activity"/>
    <property type="evidence" value="ECO:0007669"/>
    <property type="project" value="UniProtKB-EC"/>
</dbReference>
<dbReference type="Gene3D" id="3.40.50.1820">
    <property type="entry name" value="alpha/beta hydrolase"/>
    <property type="match status" value="1"/>
</dbReference>
<feature type="domain" description="Carboxylesterase type B" evidence="7">
    <location>
        <begin position="47"/>
        <end position="564"/>
    </location>
</feature>
<dbReference type="RefSeq" id="XP_030373442.1">
    <property type="nucleotide sequence ID" value="XM_030517582.1"/>
</dbReference>
<dbReference type="AlphaFoldDB" id="A0A6J2TEM7"/>
<dbReference type="EC" id="3.1.1.1" evidence="6"/>
<dbReference type="GeneID" id="115623320"/>
<protein>
    <recommendedName>
        <fullName evidence="6">carboxylesterase</fullName>
        <ecNumber evidence="6">3.1.1.1</ecNumber>
    </recommendedName>
</protein>
<organism evidence="8 9">
    <name type="scientific">Drosophila lebanonensis</name>
    <name type="common">Fruit fly</name>
    <name type="synonym">Scaptodrosophila lebanonensis</name>
    <dbReference type="NCBI Taxonomy" id="7225"/>
    <lineage>
        <taxon>Eukaryota</taxon>
        <taxon>Metazoa</taxon>
        <taxon>Ecdysozoa</taxon>
        <taxon>Arthropoda</taxon>
        <taxon>Hexapoda</taxon>
        <taxon>Insecta</taxon>
        <taxon>Pterygota</taxon>
        <taxon>Neoptera</taxon>
        <taxon>Endopterygota</taxon>
        <taxon>Diptera</taxon>
        <taxon>Brachycera</taxon>
        <taxon>Muscomorpha</taxon>
        <taxon>Ephydroidea</taxon>
        <taxon>Drosophilidae</taxon>
        <taxon>Scaptodrosophila</taxon>
    </lineage>
</organism>
<name>A0A6J2TEM7_DROLE</name>
<sequence>MKIGEHSTPGLLNQINYMWKLKGLGLDFNSQLVYHIQKLSTCHAETRFVELSVGRVKGRKRYGLYGHEFFSFEGIPYGKPPLGKLRFQPPKPAEPWPGKELDCLQEREVPMQVDRATGCAIGSEDCLYLNVYTKHLDCTEKPLPVLVYIYGGAFRSGGATRAKYGPDYLMREDVVLVFFNYRVCALGFLSCCSKELSLSGNVGLQDQLLALRWVQQHISHFNGDPLNVTLFGQSAGAASVHFMMCVPQAKGLFSKAIMMSGCMLNPWAQAHEQQMNCCRLAVRSGYEGPLTEACILKHLLSVPPERLVQHNMYSFFENCFGLLHPFVPGVDQCETSEGLLRRPYIELMRNAWSSRMPLLLGGTSLEGLVMYPICKLYNGFLLDILREKPTRVLPYELYRKMCVEERECRVADVLRCHFGPRNIIKNNVWQVLEMFGIKMFWHGLHRVVRSRLCHAQAPTYVYRFDFDSPTFNFMRMRLCGNDIKCGVCHADDLGYIFHKQGVEKLSPDSLEYATMQRMVSILTTFARSGNPNCEQTGPEEWLPVTQKRPYSVMNINRALEFIRQPESTCLEVWNNLYTKDLY</sequence>
<evidence type="ECO:0000256" key="4">
    <source>
        <dbReference type="ARBA" id="ARBA00023157"/>
    </source>
</evidence>
<gene>
    <name evidence="9" type="primary">LOC115623320</name>
</gene>